<dbReference type="AlphaFoldDB" id="A0A8S9NRK8"/>
<gene>
    <name evidence="1" type="ORF">F2Q69_00041399</name>
</gene>
<comment type="caution">
    <text evidence="1">The sequence shown here is derived from an EMBL/GenBank/DDBJ whole genome shotgun (WGS) entry which is preliminary data.</text>
</comment>
<dbReference type="EMBL" id="QGKX02001621">
    <property type="protein sequence ID" value="KAF3503709.1"/>
    <property type="molecule type" value="Genomic_DNA"/>
</dbReference>
<name>A0A8S9NRK8_BRACR</name>
<sequence length="61" mass="7092">MFTDRAKLLSWIRAASSARLTLLRKLAVQTAFYHLWKQRNNLIHNQISIPSLLCSEPLIEN</sequence>
<accession>A0A8S9NRK8</accession>
<protein>
    <submittedName>
        <fullName evidence="1">Uncharacterized protein</fullName>
    </submittedName>
</protein>
<proteinExistence type="predicted"/>
<evidence type="ECO:0000313" key="2">
    <source>
        <dbReference type="Proteomes" id="UP000712600"/>
    </source>
</evidence>
<reference evidence="1" key="1">
    <citation type="submission" date="2019-12" db="EMBL/GenBank/DDBJ databases">
        <title>Genome sequencing and annotation of Brassica cretica.</title>
        <authorList>
            <person name="Studholme D.J."/>
            <person name="Sarris P."/>
        </authorList>
    </citation>
    <scope>NUCLEOTIDE SEQUENCE</scope>
    <source>
        <strain evidence="1">PFS-109/04</strain>
        <tissue evidence="1">Leaf</tissue>
    </source>
</reference>
<dbReference type="Proteomes" id="UP000712600">
    <property type="component" value="Unassembled WGS sequence"/>
</dbReference>
<organism evidence="1 2">
    <name type="scientific">Brassica cretica</name>
    <name type="common">Mustard</name>
    <dbReference type="NCBI Taxonomy" id="69181"/>
    <lineage>
        <taxon>Eukaryota</taxon>
        <taxon>Viridiplantae</taxon>
        <taxon>Streptophyta</taxon>
        <taxon>Embryophyta</taxon>
        <taxon>Tracheophyta</taxon>
        <taxon>Spermatophyta</taxon>
        <taxon>Magnoliopsida</taxon>
        <taxon>eudicotyledons</taxon>
        <taxon>Gunneridae</taxon>
        <taxon>Pentapetalae</taxon>
        <taxon>rosids</taxon>
        <taxon>malvids</taxon>
        <taxon>Brassicales</taxon>
        <taxon>Brassicaceae</taxon>
        <taxon>Brassiceae</taxon>
        <taxon>Brassica</taxon>
    </lineage>
</organism>
<evidence type="ECO:0000313" key="1">
    <source>
        <dbReference type="EMBL" id="KAF3503709.1"/>
    </source>
</evidence>